<comment type="caution">
    <text evidence="5">The sequence shown here is derived from an EMBL/GenBank/DDBJ whole genome shotgun (WGS) entry which is preliminary data.</text>
</comment>
<dbReference type="Pfam" id="PF00107">
    <property type="entry name" value="ADH_zinc_N"/>
    <property type="match status" value="1"/>
</dbReference>
<dbReference type="CDD" id="cd08252">
    <property type="entry name" value="AL_MDR"/>
    <property type="match status" value="1"/>
</dbReference>
<keyword evidence="8" id="KW-1185">Reference proteome</keyword>
<dbReference type="Gene3D" id="3.90.180.10">
    <property type="entry name" value="Medium-chain alcohol dehydrogenases, catalytic domain"/>
    <property type="match status" value="1"/>
</dbReference>
<sequence>MKAIGYVASRPADSPDALFAFEAPNPVPGPRDLLVRVKAISVNPVDTKVRMRRQGTAEAPVILGWDAAGVVEAVGADAGSFAVGDEVYYAGAITRPGTNAELHLVDARIAARKPRTLSFAEAAALPLTALTAYESLFDRLRLPRGVADDKTVLLIVGAAGGVGSMAVQLARRLASATIVGTASRPESIAWVKELGADHVIDHTKPLAGELKALGLGGAHRIFSITGTHQHWPQLVEALVPQGAICVIDDPAALDATLLKPKSGALAWESMFTRSMFETPDMDAQRRILSEVAGLVDEGLLRTTLGAHFGPITPDNLRRAHLALESGRSIGKVVLEGWA</sequence>
<dbReference type="InterPro" id="IPR020843">
    <property type="entry name" value="ER"/>
</dbReference>
<evidence type="ECO:0000256" key="1">
    <source>
        <dbReference type="ARBA" id="ARBA00010371"/>
    </source>
</evidence>
<keyword evidence="3" id="KW-0862">Zinc</keyword>
<evidence type="ECO:0000313" key="8">
    <source>
        <dbReference type="Proteomes" id="UP001245370"/>
    </source>
</evidence>
<dbReference type="InterPro" id="IPR013154">
    <property type="entry name" value="ADH-like_N"/>
</dbReference>
<evidence type="ECO:0000313" key="5">
    <source>
        <dbReference type="EMBL" id="GLI24818.1"/>
    </source>
</evidence>
<dbReference type="SMART" id="SM00829">
    <property type="entry name" value="PKS_ER"/>
    <property type="match status" value="1"/>
</dbReference>
<feature type="domain" description="Enoyl reductase (ER)" evidence="4">
    <location>
        <begin position="13"/>
        <end position="334"/>
    </location>
</feature>
<evidence type="ECO:0000256" key="3">
    <source>
        <dbReference type="RuleBase" id="RU364000"/>
    </source>
</evidence>
<evidence type="ECO:0000256" key="2">
    <source>
        <dbReference type="ARBA" id="ARBA00022857"/>
    </source>
</evidence>
<name>A0A9W6CVV1_XANFL</name>
<dbReference type="NCBIfam" id="TIGR02817">
    <property type="entry name" value="adh_fam_1"/>
    <property type="match status" value="1"/>
</dbReference>
<dbReference type="EMBL" id="JAVDPY010000010">
    <property type="protein sequence ID" value="MDR6336155.1"/>
    <property type="molecule type" value="Genomic_DNA"/>
</dbReference>
<protein>
    <recommendedName>
        <fullName evidence="3">Zinc-type alcohol dehydrogenase-like protein</fullName>
    </recommendedName>
</protein>
<dbReference type="PANTHER" id="PTHR44154:SF1">
    <property type="entry name" value="QUINONE OXIDOREDUCTASE"/>
    <property type="match status" value="1"/>
</dbReference>
<dbReference type="GeneID" id="95765264"/>
<gene>
    <name evidence="6" type="ORF">GGQ86_004653</name>
    <name evidence="5" type="ORF">XFLAVUS301_44920</name>
</gene>
<dbReference type="EMBL" id="BSDO01000009">
    <property type="protein sequence ID" value="GLI24818.1"/>
    <property type="molecule type" value="Genomic_DNA"/>
</dbReference>
<dbReference type="InterPro" id="IPR013149">
    <property type="entry name" value="ADH-like_C"/>
</dbReference>
<dbReference type="PANTHER" id="PTHR44154">
    <property type="entry name" value="QUINONE OXIDOREDUCTASE"/>
    <property type="match status" value="1"/>
</dbReference>
<dbReference type="Proteomes" id="UP001245370">
    <property type="component" value="Unassembled WGS sequence"/>
</dbReference>
<dbReference type="InterPro" id="IPR051603">
    <property type="entry name" value="Zinc-ADH_QOR/CCCR"/>
</dbReference>
<dbReference type="AlphaFoldDB" id="A0A9W6CVV1"/>
<evidence type="ECO:0000313" key="7">
    <source>
        <dbReference type="Proteomes" id="UP001144397"/>
    </source>
</evidence>
<evidence type="ECO:0000313" key="6">
    <source>
        <dbReference type="EMBL" id="MDR6336155.1"/>
    </source>
</evidence>
<dbReference type="RefSeq" id="WP_281809542.1">
    <property type="nucleotide sequence ID" value="NZ_BSDO01000009.1"/>
</dbReference>
<dbReference type="SUPFAM" id="SSF50129">
    <property type="entry name" value="GroES-like"/>
    <property type="match status" value="1"/>
</dbReference>
<dbReference type="InterPro" id="IPR014182">
    <property type="entry name" value="ADH_Zn_typ-1"/>
</dbReference>
<reference evidence="6 8" key="2">
    <citation type="submission" date="2023-07" db="EMBL/GenBank/DDBJ databases">
        <title>Genomic Encyclopedia of Type Strains, Phase IV (KMG-IV): sequencing the most valuable type-strain genomes for metagenomic binning, comparative biology and taxonomic classification.</title>
        <authorList>
            <person name="Goeker M."/>
        </authorList>
    </citation>
    <scope>NUCLEOTIDE SEQUENCE [LARGE SCALE GENOMIC DNA]</scope>
    <source>
        <strain evidence="6 8">DSM 338</strain>
    </source>
</reference>
<keyword evidence="2" id="KW-0521">NADP</keyword>
<comment type="similarity">
    <text evidence="1 3">Belongs to the zinc-containing alcohol dehydrogenase family. Quinone oxidoreductase subfamily.</text>
</comment>
<dbReference type="Proteomes" id="UP001144397">
    <property type="component" value="Unassembled WGS sequence"/>
</dbReference>
<reference evidence="5" key="1">
    <citation type="submission" date="2022-12" db="EMBL/GenBank/DDBJ databases">
        <title>Reference genome sequencing for broad-spectrum identification of bacterial and archaeal isolates by mass spectrometry.</title>
        <authorList>
            <person name="Sekiguchi Y."/>
            <person name="Tourlousse D.M."/>
        </authorList>
    </citation>
    <scope>NUCLEOTIDE SEQUENCE</scope>
    <source>
        <strain evidence="5">301</strain>
    </source>
</reference>
<dbReference type="GO" id="GO:0016491">
    <property type="term" value="F:oxidoreductase activity"/>
    <property type="evidence" value="ECO:0007669"/>
    <property type="project" value="UniProtKB-KW"/>
</dbReference>
<dbReference type="InterPro" id="IPR011032">
    <property type="entry name" value="GroES-like_sf"/>
</dbReference>
<dbReference type="Pfam" id="PF08240">
    <property type="entry name" value="ADH_N"/>
    <property type="match status" value="1"/>
</dbReference>
<keyword evidence="3" id="KW-0560">Oxidoreductase</keyword>
<dbReference type="Gene3D" id="3.40.50.720">
    <property type="entry name" value="NAD(P)-binding Rossmann-like Domain"/>
    <property type="match status" value="1"/>
</dbReference>
<proteinExistence type="inferred from homology"/>
<accession>A0A9W6CVV1</accession>
<keyword evidence="3" id="KW-0479">Metal-binding</keyword>
<dbReference type="GO" id="GO:0008270">
    <property type="term" value="F:zinc ion binding"/>
    <property type="evidence" value="ECO:0007669"/>
    <property type="project" value="InterPro"/>
</dbReference>
<evidence type="ECO:0000259" key="4">
    <source>
        <dbReference type="SMART" id="SM00829"/>
    </source>
</evidence>
<dbReference type="InterPro" id="IPR036291">
    <property type="entry name" value="NAD(P)-bd_dom_sf"/>
</dbReference>
<organism evidence="5 7">
    <name type="scientific">Xanthobacter flavus</name>
    <dbReference type="NCBI Taxonomy" id="281"/>
    <lineage>
        <taxon>Bacteria</taxon>
        <taxon>Pseudomonadati</taxon>
        <taxon>Pseudomonadota</taxon>
        <taxon>Alphaproteobacteria</taxon>
        <taxon>Hyphomicrobiales</taxon>
        <taxon>Xanthobacteraceae</taxon>
        <taxon>Xanthobacter</taxon>
    </lineage>
</organism>
<dbReference type="SUPFAM" id="SSF51735">
    <property type="entry name" value="NAD(P)-binding Rossmann-fold domains"/>
    <property type="match status" value="1"/>
</dbReference>